<organism evidence="1">
    <name type="scientific">marine sediment metagenome</name>
    <dbReference type="NCBI Taxonomy" id="412755"/>
    <lineage>
        <taxon>unclassified sequences</taxon>
        <taxon>metagenomes</taxon>
        <taxon>ecological metagenomes</taxon>
    </lineage>
</organism>
<protein>
    <submittedName>
        <fullName evidence="1">Uncharacterized protein</fullName>
    </submittedName>
</protein>
<dbReference type="AlphaFoldDB" id="A0A0F9IBP8"/>
<comment type="caution">
    <text evidence="1">The sequence shown here is derived from an EMBL/GenBank/DDBJ whole genome shotgun (WGS) entry which is preliminary data.</text>
</comment>
<sequence>MAELPPGVYEENGRYFRDVERTSPVGAPNKDGEQEFETWTKKRPVALTLASAKRNHWDWYHPTHGWILEGYKLEKDRDAEDILADGSQTVIATPEKQLEMAETEGE</sequence>
<dbReference type="EMBL" id="LAZR01012802">
    <property type="protein sequence ID" value="KKM25026.1"/>
    <property type="molecule type" value="Genomic_DNA"/>
</dbReference>
<reference evidence="1" key="1">
    <citation type="journal article" date="2015" name="Nature">
        <title>Complex archaea that bridge the gap between prokaryotes and eukaryotes.</title>
        <authorList>
            <person name="Spang A."/>
            <person name="Saw J.H."/>
            <person name="Jorgensen S.L."/>
            <person name="Zaremba-Niedzwiedzka K."/>
            <person name="Martijn J."/>
            <person name="Lind A.E."/>
            <person name="van Eijk R."/>
            <person name="Schleper C."/>
            <person name="Guy L."/>
            <person name="Ettema T.J."/>
        </authorList>
    </citation>
    <scope>NUCLEOTIDE SEQUENCE</scope>
</reference>
<evidence type="ECO:0000313" key="1">
    <source>
        <dbReference type="EMBL" id="KKM25026.1"/>
    </source>
</evidence>
<accession>A0A0F9IBP8</accession>
<proteinExistence type="predicted"/>
<gene>
    <name evidence="1" type="ORF">LCGC14_1599090</name>
</gene>
<name>A0A0F9IBP8_9ZZZZ</name>